<evidence type="ECO:0000256" key="1">
    <source>
        <dbReference type="ARBA" id="ARBA00022553"/>
    </source>
</evidence>
<dbReference type="STRING" id="90262.A0A1X2IRR4"/>
<dbReference type="Gene3D" id="3.40.50.2300">
    <property type="match status" value="1"/>
</dbReference>
<gene>
    <name evidence="5" type="ORF">BCR42DRAFT_407083</name>
</gene>
<dbReference type="Proteomes" id="UP000193560">
    <property type="component" value="Unassembled WGS sequence"/>
</dbReference>
<dbReference type="GO" id="GO:0000160">
    <property type="term" value="P:phosphorelay signal transduction system"/>
    <property type="evidence" value="ECO:0007669"/>
    <property type="project" value="UniProtKB-KW"/>
</dbReference>
<dbReference type="CDD" id="cd17546">
    <property type="entry name" value="REC_hyHK_CKI1_RcsC-like"/>
    <property type="match status" value="1"/>
</dbReference>
<comment type="caution">
    <text evidence="5">The sequence shown here is derived from an EMBL/GenBank/DDBJ whole genome shotgun (WGS) entry which is preliminary data.</text>
</comment>
<sequence length="182" mass="19935">MLNSYTTLSSPPSSPPTALDIDTIAPPSSALTCRPRSSLKVLLVDDNPINLQLLRRALYTLFKINHMDMAYDGHQALKLLEHQPYDVILLDIDMPGMNGVDTARWIRGDQEISTPSSTLPLVLDANKTIPIVAVTTSDSLEARIIYQNVGMDACLSKPIIRSQLKSQLLQLLGHSSSSLISL</sequence>
<dbReference type="InterPro" id="IPR011006">
    <property type="entry name" value="CheY-like_superfamily"/>
</dbReference>
<feature type="modified residue" description="4-aspartylphosphate" evidence="3">
    <location>
        <position position="91"/>
    </location>
</feature>
<protein>
    <submittedName>
        <fullName evidence="5">CheY-like superfamily</fullName>
    </submittedName>
</protein>
<keyword evidence="6" id="KW-1185">Reference proteome</keyword>
<keyword evidence="1 3" id="KW-0597">Phosphoprotein</keyword>
<evidence type="ECO:0000259" key="4">
    <source>
        <dbReference type="PROSITE" id="PS50110"/>
    </source>
</evidence>
<name>A0A1X2IRR4_9FUNG</name>
<evidence type="ECO:0000256" key="3">
    <source>
        <dbReference type="PROSITE-ProRule" id="PRU00169"/>
    </source>
</evidence>
<dbReference type="OrthoDB" id="21225at2759"/>
<proteinExistence type="predicted"/>
<accession>A0A1X2IRR4</accession>
<dbReference type="EMBL" id="MCGE01000005">
    <property type="protein sequence ID" value="ORZ21211.1"/>
    <property type="molecule type" value="Genomic_DNA"/>
</dbReference>
<reference evidence="5 6" key="1">
    <citation type="submission" date="2016-07" db="EMBL/GenBank/DDBJ databases">
        <title>Pervasive Adenine N6-methylation of Active Genes in Fungi.</title>
        <authorList>
            <consortium name="DOE Joint Genome Institute"/>
            <person name="Mondo S.J."/>
            <person name="Dannebaum R.O."/>
            <person name="Kuo R.C."/>
            <person name="Labutti K."/>
            <person name="Haridas S."/>
            <person name="Kuo A."/>
            <person name="Salamov A."/>
            <person name="Ahrendt S.R."/>
            <person name="Lipzen A."/>
            <person name="Sullivan W."/>
            <person name="Andreopoulos W.B."/>
            <person name="Clum A."/>
            <person name="Lindquist E."/>
            <person name="Daum C."/>
            <person name="Ramamoorthy G.K."/>
            <person name="Gryganskyi A."/>
            <person name="Culley D."/>
            <person name="Magnuson J.K."/>
            <person name="James T.Y."/>
            <person name="O'Malley M.A."/>
            <person name="Stajich J.E."/>
            <person name="Spatafora J.W."/>
            <person name="Visel A."/>
            <person name="Grigoriev I.V."/>
        </authorList>
    </citation>
    <scope>NUCLEOTIDE SEQUENCE [LARGE SCALE GENOMIC DNA]</scope>
    <source>
        <strain evidence="5 6">NRRL 1336</strain>
    </source>
</reference>
<dbReference type="PANTHER" id="PTHR45339:SF1">
    <property type="entry name" value="HYBRID SIGNAL TRANSDUCTION HISTIDINE KINASE J"/>
    <property type="match status" value="1"/>
</dbReference>
<evidence type="ECO:0000313" key="6">
    <source>
        <dbReference type="Proteomes" id="UP000193560"/>
    </source>
</evidence>
<evidence type="ECO:0000256" key="2">
    <source>
        <dbReference type="ARBA" id="ARBA00023012"/>
    </source>
</evidence>
<feature type="domain" description="Response regulatory" evidence="4">
    <location>
        <begin position="40"/>
        <end position="172"/>
    </location>
</feature>
<dbReference type="PROSITE" id="PS50110">
    <property type="entry name" value="RESPONSE_REGULATORY"/>
    <property type="match status" value="1"/>
</dbReference>
<dbReference type="InterPro" id="IPR001789">
    <property type="entry name" value="Sig_transdc_resp-reg_receiver"/>
</dbReference>
<organism evidence="5 6">
    <name type="scientific">Absidia repens</name>
    <dbReference type="NCBI Taxonomy" id="90262"/>
    <lineage>
        <taxon>Eukaryota</taxon>
        <taxon>Fungi</taxon>
        <taxon>Fungi incertae sedis</taxon>
        <taxon>Mucoromycota</taxon>
        <taxon>Mucoromycotina</taxon>
        <taxon>Mucoromycetes</taxon>
        <taxon>Mucorales</taxon>
        <taxon>Cunninghamellaceae</taxon>
        <taxon>Absidia</taxon>
    </lineage>
</organism>
<dbReference type="SUPFAM" id="SSF52172">
    <property type="entry name" value="CheY-like"/>
    <property type="match status" value="1"/>
</dbReference>
<dbReference type="SMART" id="SM00448">
    <property type="entry name" value="REC"/>
    <property type="match status" value="1"/>
</dbReference>
<dbReference type="Pfam" id="PF00072">
    <property type="entry name" value="Response_reg"/>
    <property type="match status" value="1"/>
</dbReference>
<dbReference type="AlphaFoldDB" id="A0A1X2IRR4"/>
<evidence type="ECO:0000313" key="5">
    <source>
        <dbReference type="EMBL" id="ORZ21211.1"/>
    </source>
</evidence>
<dbReference type="PANTHER" id="PTHR45339">
    <property type="entry name" value="HYBRID SIGNAL TRANSDUCTION HISTIDINE KINASE J"/>
    <property type="match status" value="1"/>
</dbReference>
<keyword evidence="2" id="KW-0902">Two-component regulatory system</keyword>